<sequence length="229" mass="26251">MAKNKNYDVSLVSVGTIDLNLHYGPFSQNWWIAYNKSLVPIRLNMQTMTILNGHNFILMVVKGNNEHSEQPGYLCNCNSFYNTEPSSSSTNAISMIYQQIFRTKTRFSGLLVMGFNRLDVCKKLLEGVSFQSYFINLKLVQIFVFGLARSKNDLWGYAKIEEDACKVTIVQKAEIKKIYSNNIPDLVWNKIFNKQEIKITELSELTGKILFGIENDITQQKLQVLEIPS</sequence>
<dbReference type="EMBL" id="CAJVQB010011023">
    <property type="protein sequence ID" value="CAG8744642.1"/>
    <property type="molecule type" value="Genomic_DNA"/>
</dbReference>
<keyword evidence="2" id="KW-1185">Reference proteome</keyword>
<accession>A0ABN7V8P8</accession>
<proteinExistence type="predicted"/>
<evidence type="ECO:0000313" key="1">
    <source>
        <dbReference type="EMBL" id="CAG8744642.1"/>
    </source>
</evidence>
<protein>
    <submittedName>
        <fullName evidence="1">7230_t:CDS:1</fullName>
    </submittedName>
</protein>
<comment type="caution">
    <text evidence="1">The sequence shown here is derived from an EMBL/GenBank/DDBJ whole genome shotgun (WGS) entry which is preliminary data.</text>
</comment>
<name>A0ABN7V8P8_GIGMA</name>
<feature type="non-terminal residue" evidence="1">
    <location>
        <position position="229"/>
    </location>
</feature>
<evidence type="ECO:0000313" key="2">
    <source>
        <dbReference type="Proteomes" id="UP000789901"/>
    </source>
</evidence>
<gene>
    <name evidence="1" type="ORF">GMARGA_LOCUS15735</name>
</gene>
<dbReference type="Proteomes" id="UP000789901">
    <property type="component" value="Unassembled WGS sequence"/>
</dbReference>
<organism evidence="1 2">
    <name type="scientific">Gigaspora margarita</name>
    <dbReference type="NCBI Taxonomy" id="4874"/>
    <lineage>
        <taxon>Eukaryota</taxon>
        <taxon>Fungi</taxon>
        <taxon>Fungi incertae sedis</taxon>
        <taxon>Mucoromycota</taxon>
        <taxon>Glomeromycotina</taxon>
        <taxon>Glomeromycetes</taxon>
        <taxon>Diversisporales</taxon>
        <taxon>Gigasporaceae</taxon>
        <taxon>Gigaspora</taxon>
    </lineage>
</organism>
<reference evidence="1 2" key="1">
    <citation type="submission" date="2021-06" db="EMBL/GenBank/DDBJ databases">
        <authorList>
            <person name="Kallberg Y."/>
            <person name="Tangrot J."/>
            <person name="Rosling A."/>
        </authorList>
    </citation>
    <scope>NUCLEOTIDE SEQUENCE [LARGE SCALE GENOMIC DNA]</scope>
    <source>
        <strain evidence="1 2">120-4 pot B 10/14</strain>
    </source>
</reference>